<organism evidence="10 11">
    <name type="scientific">Folsomia candida</name>
    <name type="common">Springtail</name>
    <dbReference type="NCBI Taxonomy" id="158441"/>
    <lineage>
        <taxon>Eukaryota</taxon>
        <taxon>Metazoa</taxon>
        <taxon>Ecdysozoa</taxon>
        <taxon>Arthropoda</taxon>
        <taxon>Hexapoda</taxon>
        <taxon>Collembola</taxon>
        <taxon>Entomobryomorpha</taxon>
        <taxon>Isotomoidea</taxon>
        <taxon>Isotomidae</taxon>
        <taxon>Proisotominae</taxon>
        <taxon>Folsomia</taxon>
    </lineage>
</organism>
<dbReference type="Gene3D" id="3.10.20.370">
    <property type="match status" value="1"/>
</dbReference>
<evidence type="ECO:0000259" key="8">
    <source>
        <dbReference type="Pfam" id="PF17919"/>
    </source>
</evidence>
<evidence type="ECO:0000256" key="6">
    <source>
        <dbReference type="ARBA" id="ARBA00023268"/>
    </source>
</evidence>
<dbReference type="PANTHER" id="PTHR37984">
    <property type="entry name" value="PROTEIN CBG26694"/>
    <property type="match status" value="1"/>
</dbReference>
<dbReference type="Pfam" id="PF17919">
    <property type="entry name" value="RT_RNaseH_2"/>
    <property type="match status" value="1"/>
</dbReference>
<dbReference type="EC" id="2.7.7.49" evidence="1"/>
<dbReference type="CDD" id="cd09274">
    <property type="entry name" value="RNase_HI_RT_Ty3"/>
    <property type="match status" value="1"/>
</dbReference>
<dbReference type="FunFam" id="3.10.20.370:FF:000001">
    <property type="entry name" value="Retrovirus-related Pol polyprotein from transposon 17.6-like protein"/>
    <property type="match status" value="1"/>
</dbReference>
<keyword evidence="4" id="KW-0378">Hydrolase</keyword>
<dbReference type="InterPro" id="IPR036397">
    <property type="entry name" value="RNaseH_sf"/>
</dbReference>
<dbReference type="Pfam" id="PF17921">
    <property type="entry name" value="Integrase_H2C2"/>
    <property type="match status" value="1"/>
</dbReference>
<keyword evidence="2" id="KW-0548">Nucleotidyltransferase</keyword>
<feature type="compositionally biased region" description="Low complexity" evidence="7">
    <location>
        <begin position="165"/>
        <end position="188"/>
    </location>
</feature>
<dbReference type="Gene3D" id="1.10.340.70">
    <property type="match status" value="1"/>
</dbReference>
<evidence type="ECO:0000313" key="11">
    <source>
        <dbReference type="Proteomes" id="UP000198287"/>
    </source>
</evidence>
<keyword evidence="2" id="KW-0808">Transferase</keyword>
<keyword evidence="4" id="KW-0255">Endonuclease</keyword>
<dbReference type="Gene3D" id="3.30.420.10">
    <property type="entry name" value="Ribonuclease H-like superfamily/Ribonuclease H"/>
    <property type="match status" value="1"/>
</dbReference>
<evidence type="ECO:0000256" key="2">
    <source>
        <dbReference type="ARBA" id="ARBA00022695"/>
    </source>
</evidence>
<feature type="region of interest" description="Disordered" evidence="7">
    <location>
        <begin position="144"/>
        <end position="256"/>
    </location>
</feature>
<name>A0A226DQ58_FOLCA</name>
<keyword evidence="11" id="KW-1185">Reference proteome</keyword>
<feature type="compositionally biased region" description="Polar residues" evidence="7">
    <location>
        <begin position="232"/>
        <end position="256"/>
    </location>
</feature>
<dbReference type="GO" id="GO:0003964">
    <property type="term" value="F:RNA-directed DNA polymerase activity"/>
    <property type="evidence" value="ECO:0007669"/>
    <property type="project" value="UniProtKB-KW"/>
</dbReference>
<dbReference type="SUPFAM" id="SSF56672">
    <property type="entry name" value="DNA/RNA polymerases"/>
    <property type="match status" value="1"/>
</dbReference>
<dbReference type="InterPro" id="IPR043502">
    <property type="entry name" value="DNA/RNA_pol_sf"/>
</dbReference>
<evidence type="ECO:0000256" key="1">
    <source>
        <dbReference type="ARBA" id="ARBA00012493"/>
    </source>
</evidence>
<evidence type="ECO:0000256" key="7">
    <source>
        <dbReference type="SAM" id="MobiDB-lite"/>
    </source>
</evidence>
<dbReference type="GO" id="GO:0004519">
    <property type="term" value="F:endonuclease activity"/>
    <property type="evidence" value="ECO:0007669"/>
    <property type="project" value="UniProtKB-KW"/>
</dbReference>
<dbReference type="EMBL" id="LNIX01000013">
    <property type="protein sequence ID" value="OXA47645.1"/>
    <property type="molecule type" value="Genomic_DNA"/>
</dbReference>
<accession>A0A226DQ58</accession>
<evidence type="ECO:0000313" key="10">
    <source>
        <dbReference type="EMBL" id="OXA47645.1"/>
    </source>
</evidence>
<dbReference type="InterPro" id="IPR012337">
    <property type="entry name" value="RNaseH-like_sf"/>
</dbReference>
<feature type="compositionally biased region" description="Basic and acidic residues" evidence="7">
    <location>
        <begin position="216"/>
        <end position="226"/>
    </location>
</feature>
<dbReference type="Proteomes" id="UP000198287">
    <property type="component" value="Unassembled WGS sequence"/>
</dbReference>
<proteinExistence type="predicted"/>
<gene>
    <name evidence="10" type="ORF">Fcan01_17760</name>
</gene>
<dbReference type="InterPro" id="IPR043128">
    <property type="entry name" value="Rev_trsase/Diguanyl_cyclase"/>
</dbReference>
<evidence type="ECO:0000256" key="5">
    <source>
        <dbReference type="ARBA" id="ARBA00022918"/>
    </source>
</evidence>
<dbReference type="GO" id="GO:0003676">
    <property type="term" value="F:nucleic acid binding"/>
    <property type="evidence" value="ECO:0007669"/>
    <property type="project" value="InterPro"/>
</dbReference>
<feature type="domain" description="Integrase zinc-binding" evidence="9">
    <location>
        <begin position="831"/>
        <end position="888"/>
    </location>
</feature>
<dbReference type="InterPro" id="IPR041588">
    <property type="entry name" value="Integrase_H2C2"/>
</dbReference>
<protein>
    <recommendedName>
        <fullName evidence="1">RNA-directed DNA polymerase</fullName>
        <ecNumber evidence="1">2.7.7.49</ecNumber>
    </recommendedName>
</protein>
<dbReference type="InterPro" id="IPR050951">
    <property type="entry name" value="Retrovirus_Pol_polyprotein"/>
</dbReference>
<feature type="compositionally biased region" description="Polar residues" evidence="7">
    <location>
        <begin position="189"/>
        <end position="201"/>
    </location>
</feature>
<sequence>MSGPDIRETLEGLPEDARNEIIRYLEQQRGLVNNRVVKVTNLNTCIDVPKYDSKKMTSDTYLKKCKNYFIAQGYEPEVFHTLVPMILKGKQIDPLESDEENLKRIRDALHRDIGALIGDLQPWSIDNLIERVSNVHSLLNRQSRLKSGKAANIPPFKSNPENKQGNNRGNNYSSNFNNRGISNRGRGNYQNSYGNRNFENRNFNSYGYNQNQNNNRGDRNGSDFRFRGQIRGNFNSRGDYQQRGSNNNPRGNFQQNYNQNREARGNYSNDRGQFRDVTQVKCRSLTFEEHLVHIRLVFERLREARLSINLEKSHFAKRELSFLGHLITQSGLVRQPEKVRAIVDFPEPRTVKQLLRFHGMAVWYSSFINNFSSIAAPLYRLLRKKVRFVWGPEQVDAFNRIKKSMTSNVMLHGLDYNLPIYVRTDSSDIGLGAVLVQYFNGKERPIYFASKSLSDCDKKLPGSADKECLAIVWAINKFKDFLWGAKFTVLTDNQALTKLRSMHNKSRNLTKWSQEIEEWGCEIVYCPGKENVVADCLSRAPVDPLPNETDHLNGSRDVYMPIFGLTYFPNLLHKIELAQLDDIEVQAIRKVLDSKASAPLSVSKDTNSFPYSIHNNIVYRSIVPFENNSLLRNNNRTNPPWPGVENYKGDRGPSMSDVAVSPEFNKGDRGPSRNYVAVSPEFNISGSTPVLNNKGDRGPSSSDVAVSPKFGSTPVLNYKGDRGPSRSDVAVSPEFSNGDRGPSRSDVAVSPKFNIFGSTPILKNKGDRGPSNNDVAVSPYFSNFQWATPVSIYNSNSDRGPSSDVAVSLNSNSNNLGSVLPRRNILVPYLPISMRNDILNYFHDAPESGHMGVKKTKEAIKQRFYWNNMNTDIHNYVKSCKICQEYKVERQKPKGLMGDVPQATSIFETLFIDFIGPLPMYSNVKFPPPPVVDSNDDQSDVAALSLLPVLSSEFKQYRKHLNEMKFFTAMHPKYEQVNCWSIPPSSKSSNVVPDNPTIYIDTEDKFHQFSNMLDNLLVKEIAIDLEFDSNHLFHDCTALMQMSSINFNILRGHLVRSEFLEEIVVVIQKFLSREIAQILQIPIEKDESKSVKISQSCQGVIDINECWEVTEPAGPSESEIESLCSRVAVLGSLENNPEIGRATDESSLVVDKMEIEQIHDESSSLNVNSQSIDRPMTKKYKNFLSRTLKKQNFKRKNEERVKAGLPIMIKSRNAGLAHRKRTEARKLLKLPTGPLLPPGSYFRRGRVSGHGPL</sequence>
<evidence type="ECO:0000259" key="9">
    <source>
        <dbReference type="Pfam" id="PF17921"/>
    </source>
</evidence>
<keyword evidence="3" id="KW-0540">Nuclease</keyword>
<dbReference type="FunFam" id="1.10.340.70:FF:000001">
    <property type="entry name" value="Retrovirus-related Pol polyprotein from transposon gypsy-like Protein"/>
    <property type="match status" value="1"/>
</dbReference>
<dbReference type="InterPro" id="IPR041577">
    <property type="entry name" value="RT_RNaseH_2"/>
</dbReference>
<dbReference type="FunFam" id="3.30.70.270:FF:000020">
    <property type="entry name" value="Transposon Tf2-6 polyprotein-like Protein"/>
    <property type="match status" value="1"/>
</dbReference>
<dbReference type="SUPFAM" id="SSF53098">
    <property type="entry name" value="Ribonuclease H-like"/>
    <property type="match status" value="1"/>
</dbReference>
<evidence type="ECO:0000256" key="3">
    <source>
        <dbReference type="ARBA" id="ARBA00022722"/>
    </source>
</evidence>
<dbReference type="AlphaFoldDB" id="A0A226DQ58"/>
<keyword evidence="6" id="KW-0511">Multifunctional enzyme</keyword>
<dbReference type="GO" id="GO:0042575">
    <property type="term" value="C:DNA polymerase complex"/>
    <property type="evidence" value="ECO:0007669"/>
    <property type="project" value="UniProtKB-ARBA"/>
</dbReference>
<reference evidence="10 11" key="1">
    <citation type="submission" date="2015-12" db="EMBL/GenBank/DDBJ databases">
        <title>The genome of Folsomia candida.</title>
        <authorList>
            <person name="Faddeeva A."/>
            <person name="Derks M.F."/>
            <person name="Anvar Y."/>
            <person name="Smit S."/>
            <person name="Van Straalen N."/>
            <person name="Roelofs D."/>
        </authorList>
    </citation>
    <scope>NUCLEOTIDE SEQUENCE [LARGE SCALE GENOMIC DNA]</scope>
    <source>
        <strain evidence="10 11">VU population</strain>
        <tissue evidence="10">Whole body</tissue>
    </source>
</reference>
<feature type="compositionally biased region" description="Polar residues" evidence="7">
    <location>
        <begin position="682"/>
        <end position="691"/>
    </location>
</feature>
<dbReference type="Gene3D" id="3.30.70.270">
    <property type="match status" value="2"/>
</dbReference>
<comment type="caution">
    <text evidence="10">The sequence shown here is derived from an EMBL/GenBank/DDBJ whole genome shotgun (WGS) entry which is preliminary data.</text>
</comment>
<evidence type="ECO:0000256" key="4">
    <source>
        <dbReference type="ARBA" id="ARBA00022759"/>
    </source>
</evidence>
<dbReference type="PANTHER" id="PTHR37984:SF5">
    <property type="entry name" value="PROTEIN NYNRIN-LIKE"/>
    <property type="match status" value="1"/>
</dbReference>
<feature type="region of interest" description="Disordered" evidence="7">
    <location>
        <begin position="631"/>
        <end position="749"/>
    </location>
</feature>
<feature type="domain" description="Reverse transcriptase/retrotransposon-derived protein RNase H-like" evidence="8">
    <location>
        <begin position="390"/>
        <end position="489"/>
    </location>
</feature>
<feature type="compositionally biased region" description="Low complexity" evidence="7">
    <location>
        <begin position="202"/>
        <end position="215"/>
    </location>
</feature>
<keyword evidence="5" id="KW-0695">RNA-directed DNA polymerase</keyword>